<dbReference type="AlphaFoldDB" id="A0A9D1LTQ5"/>
<sequence length="390" mass="41962">MKRIKNAHILTMSGGEYPHGSILFDEKIRYVGPEQEPGCQLEEDIDAGGAYALPGLIDAHCHVGMFEDSLGFEGDDGNEDSDPITPQMRAIDAINPFDRCFADARRAGVTTVVTGPGSANAISGQFAAVKTAGICVDDMVLKAPAAMKFALGENPKTVYNAKNQTPMTRMGTMALIREALYKAAEYKEAWENYNANPEDFDKPDFDMKCAALLPVLDGSLPVKIHAHRADDICSALRLAKEFHLDVTIEHCSDGIVVLPVLARENVPVMLGPTLSDRSKPELKNLSFATYKALSEAGIDVAIITDHPEIPIEHLGLCCAMAVKHGMEPALALKAVTATAAKNCRIDSRVGTLDVGKDADIVLFDKLPTEFGASAMMTIINGDVVYNAEGK</sequence>
<dbReference type="PANTHER" id="PTHR43135">
    <property type="entry name" value="ALPHA-D-RIBOSE 1-METHYLPHOSPHONATE 5-TRIPHOSPHATE DIPHOSPHATASE"/>
    <property type="match status" value="1"/>
</dbReference>
<proteinExistence type="predicted"/>
<dbReference type="Gene3D" id="3.20.20.140">
    <property type="entry name" value="Metal-dependent hydrolases"/>
    <property type="match status" value="1"/>
</dbReference>
<dbReference type="InterPro" id="IPR051781">
    <property type="entry name" value="Metallo-dep_Hydrolase"/>
</dbReference>
<protein>
    <submittedName>
        <fullName evidence="2">Amidohydrolase</fullName>
    </submittedName>
</protein>
<dbReference type="SUPFAM" id="SSF51338">
    <property type="entry name" value="Composite domain of metallo-dependent hydrolases"/>
    <property type="match status" value="1"/>
</dbReference>
<feature type="domain" description="Amidohydrolase-related" evidence="1">
    <location>
        <begin position="51"/>
        <end position="381"/>
    </location>
</feature>
<reference evidence="2" key="1">
    <citation type="submission" date="2020-10" db="EMBL/GenBank/DDBJ databases">
        <authorList>
            <person name="Gilroy R."/>
        </authorList>
    </citation>
    <scope>NUCLEOTIDE SEQUENCE</scope>
    <source>
        <strain evidence="2">ChiSjej4B22-9803</strain>
    </source>
</reference>
<dbReference type="InterPro" id="IPR032466">
    <property type="entry name" value="Metal_Hydrolase"/>
</dbReference>
<dbReference type="SUPFAM" id="SSF51556">
    <property type="entry name" value="Metallo-dependent hydrolases"/>
    <property type="match status" value="1"/>
</dbReference>
<dbReference type="Pfam" id="PF01979">
    <property type="entry name" value="Amidohydro_1"/>
    <property type="match status" value="1"/>
</dbReference>
<reference evidence="2" key="2">
    <citation type="journal article" date="2021" name="PeerJ">
        <title>Extensive microbial diversity within the chicken gut microbiome revealed by metagenomics and culture.</title>
        <authorList>
            <person name="Gilroy R."/>
            <person name="Ravi A."/>
            <person name="Getino M."/>
            <person name="Pursley I."/>
            <person name="Horton D.L."/>
            <person name="Alikhan N.F."/>
            <person name="Baker D."/>
            <person name="Gharbi K."/>
            <person name="Hall N."/>
            <person name="Watson M."/>
            <person name="Adriaenssens E.M."/>
            <person name="Foster-Nyarko E."/>
            <person name="Jarju S."/>
            <person name="Secka A."/>
            <person name="Antonio M."/>
            <person name="Oren A."/>
            <person name="Chaudhuri R.R."/>
            <person name="La Ragione R."/>
            <person name="Hildebrand F."/>
            <person name="Pallen M.J."/>
        </authorList>
    </citation>
    <scope>NUCLEOTIDE SEQUENCE</scope>
    <source>
        <strain evidence="2">ChiSjej4B22-9803</strain>
    </source>
</reference>
<evidence type="ECO:0000313" key="3">
    <source>
        <dbReference type="Proteomes" id="UP000824111"/>
    </source>
</evidence>
<evidence type="ECO:0000313" key="2">
    <source>
        <dbReference type="EMBL" id="HIU47928.1"/>
    </source>
</evidence>
<dbReference type="InterPro" id="IPR006680">
    <property type="entry name" value="Amidohydro-rel"/>
</dbReference>
<dbReference type="InterPro" id="IPR011059">
    <property type="entry name" value="Metal-dep_hydrolase_composite"/>
</dbReference>
<organism evidence="2 3">
    <name type="scientific">Candidatus Avimonoglobus intestinipullorum</name>
    <dbReference type="NCBI Taxonomy" id="2840699"/>
    <lineage>
        <taxon>Bacteria</taxon>
        <taxon>Bacillati</taxon>
        <taxon>Bacillota</taxon>
        <taxon>Clostridia</taxon>
        <taxon>Eubacteriales</taxon>
        <taxon>Candidatus Avimonoglobus</taxon>
    </lineage>
</organism>
<comment type="caution">
    <text evidence="2">The sequence shown here is derived from an EMBL/GenBank/DDBJ whole genome shotgun (WGS) entry which is preliminary data.</text>
</comment>
<name>A0A9D1LTQ5_9FIRM</name>
<dbReference type="CDD" id="cd01309">
    <property type="entry name" value="Met_dep_hydrolase_C"/>
    <property type="match status" value="1"/>
</dbReference>
<evidence type="ECO:0000259" key="1">
    <source>
        <dbReference type="Pfam" id="PF01979"/>
    </source>
</evidence>
<dbReference type="GO" id="GO:0016810">
    <property type="term" value="F:hydrolase activity, acting on carbon-nitrogen (but not peptide) bonds"/>
    <property type="evidence" value="ECO:0007669"/>
    <property type="project" value="InterPro"/>
</dbReference>
<dbReference type="PANTHER" id="PTHR43135:SF3">
    <property type="entry name" value="ALPHA-D-RIBOSE 1-METHYLPHOSPHONATE 5-TRIPHOSPHATE DIPHOSPHATASE"/>
    <property type="match status" value="1"/>
</dbReference>
<accession>A0A9D1LTQ5</accession>
<dbReference type="EMBL" id="DVND01000021">
    <property type="protein sequence ID" value="HIU47928.1"/>
    <property type="molecule type" value="Genomic_DNA"/>
</dbReference>
<dbReference type="Proteomes" id="UP000824111">
    <property type="component" value="Unassembled WGS sequence"/>
</dbReference>
<gene>
    <name evidence="2" type="ORF">IAB04_01040</name>
</gene>